<dbReference type="EMBL" id="JAGMWT010000002">
    <property type="protein sequence ID" value="KAH7135135.1"/>
    <property type="molecule type" value="Genomic_DNA"/>
</dbReference>
<evidence type="ECO:0000313" key="2">
    <source>
        <dbReference type="EMBL" id="KAH7135135.1"/>
    </source>
</evidence>
<gene>
    <name evidence="2" type="ORF">B0J11DRAFT_153731</name>
</gene>
<organism evidence="2 3">
    <name type="scientific">Dendryphion nanum</name>
    <dbReference type="NCBI Taxonomy" id="256645"/>
    <lineage>
        <taxon>Eukaryota</taxon>
        <taxon>Fungi</taxon>
        <taxon>Dikarya</taxon>
        <taxon>Ascomycota</taxon>
        <taxon>Pezizomycotina</taxon>
        <taxon>Dothideomycetes</taxon>
        <taxon>Pleosporomycetidae</taxon>
        <taxon>Pleosporales</taxon>
        <taxon>Torulaceae</taxon>
        <taxon>Dendryphion</taxon>
    </lineage>
</organism>
<dbReference type="SUPFAM" id="SSF57959">
    <property type="entry name" value="Leucine zipper domain"/>
    <property type="match status" value="1"/>
</dbReference>
<keyword evidence="3" id="KW-1185">Reference proteome</keyword>
<dbReference type="PANTHER" id="PTHR38116">
    <property type="entry name" value="CHROMOSOME 7, WHOLE GENOME SHOTGUN SEQUENCE"/>
    <property type="match status" value="1"/>
</dbReference>
<dbReference type="InterPro" id="IPR021833">
    <property type="entry name" value="DUF3425"/>
</dbReference>
<dbReference type="PANTHER" id="PTHR38116:SF9">
    <property type="entry name" value="BZIP DOMAIN-CONTAINING PROTEIN"/>
    <property type="match status" value="1"/>
</dbReference>
<evidence type="ECO:0000256" key="1">
    <source>
        <dbReference type="SAM" id="MobiDB-lite"/>
    </source>
</evidence>
<evidence type="ECO:0000313" key="3">
    <source>
        <dbReference type="Proteomes" id="UP000700596"/>
    </source>
</evidence>
<comment type="caution">
    <text evidence="2">The sequence shown here is derived from an EMBL/GenBank/DDBJ whole genome shotgun (WGS) entry which is preliminary data.</text>
</comment>
<protein>
    <recommendedName>
        <fullName evidence="4">BZIP domain-containing protein</fullName>
    </recommendedName>
</protein>
<proteinExistence type="predicted"/>
<name>A0A9P9EB58_9PLEO</name>
<dbReference type="OrthoDB" id="5973539at2759"/>
<reference evidence="2" key="1">
    <citation type="journal article" date="2021" name="Nat. Commun.">
        <title>Genetic determinants of endophytism in the Arabidopsis root mycobiome.</title>
        <authorList>
            <person name="Mesny F."/>
            <person name="Miyauchi S."/>
            <person name="Thiergart T."/>
            <person name="Pickel B."/>
            <person name="Atanasova L."/>
            <person name="Karlsson M."/>
            <person name="Huettel B."/>
            <person name="Barry K.W."/>
            <person name="Haridas S."/>
            <person name="Chen C."/>
            <person name="Bauer D."/>
            <person name="Andreopoulos W."/>
            <person name="Pangilinan J."/>
            <person name="LaButti K."/>
            <person name="Riley R."/>
            <person name="Lipzen A."/>
            <person name="Clum A."/>
            <person name="Drula E."/>
            <person name="Henrissat B."/>
            <person name="Kohler A."/>
            <person name="Grigoriev I.V."/>
            <person name="Martin F.M."/>
            <person name="Hacquard S."/>
        </authorList>
    </citation>
    <scope>NUCLEOTIDE SEQUENCE</scope>
    <source>
        <strain evidence="2">MPI-CAGE-CH-0243</strain>
    </source>
</reference>
<feature type="region of interest" description="Disordered" evidence="1">
    <location>
        <begin position="1"/>
        <end position="24"/>
    </location>
</feature>
<dbReference type="CDD" id="cd14688">
    <property type="entry name" value="bZIP_YAP"/>
    <property type="match status" value="1"/>
</dbReference>
<dbReference type="AlphaFoldDB" id="A0A9P9EB58"/>
<dbReference type="InterPro" id="IPR046347">
    <property type="entry name" value="bZIP_sf"/>
</dbReference>
<dbReference type="Pfam" id="PF11905">
    <property type="entry name" value="DUF3425"/>
    <property type="match status" value="1"/>
</dbReference>
<dbReference type="Gene3D" id="1.20.5.170">
    <property type="match status" value="1"/>
</dbReference>
<dbReference type="Proteomes" id="UP000700596">
    <property type="component" value="Unassembled WGS sequence"/>
</dbReference>
<sequence length="325" mass="36497">MPVERRKKTKTPEDVPDLGDPDRKRVLNVLAQRRYRQKRREKIAHLEAQTKGLDQSTTASLNQSIEDSDIQLDNIDLPHQISESQTYNDASLDVEEILRDTPDMSFLEPDLNFTQDLDFSVLLIPTMPTLLSSDSSSTSSSSPPLHFPLTPDGAFLDVPIISAMRAFGTIALALDVASHIWTPSYLHTLPPTPNLALPPNLHPTPAQSTIPHHPLFDILPWPSVREKLICMFAIPSGCRPLVARQDDGEGQSKAVVQLMMDLDESGGECRVHGNVVGWGQSNELIEEAWEVGEGFFKNWWWCMDRRIVELSNQRRKERGLPALKV</sequence>
<dbReference type="GO" id="GO:0003700">
    <property type="term" value="F:DNA-binding transcription factor activity"/>
    <property type="evidence" value="ECO:0007669"/>
    <property type="project" value="InterPro"/>
</dbReference>
<evidence type="ECO:0008006" key="4">
    <source>
        <dbReference type="Google" id="ProtNLM"/>
    </source>
</evidence>
<accession>A0A9P9EB58</accession>